<dbReference type="RefSeq" id="XP_022460077.1">
    <property type="nucleotide sequence ID" value="XM_022600764.1"/>
</dbReference>
<dbReference type="InterPro" id="IPR036322">
    <property type="entry name" value="WD40_repeat_dom_sf"/>
</dbReference>
<evidence type="ECO:0000313" key="6">
    <source>
        <dbReference type="EMBL" id="CDK28086.1"/>
    </source>
</evidence>
<dbReference type="PROSITE" id="PS50294">
    <property type="entry name" value="WD_REPEATS_REGION"/>
    <property type="match status" value="2"/>
</dbReference>
<dbReference type="PANTHER" id="PTHR44675">
    <property type="entry name" value="PAK1 INTERACTING PROTEIN 1"/>
    <property type="match status" value="1"/>
</dbReference>
<name>W6MNA4_9ASCO</name>
<dbReference type="InterPro" id="IPR015943">
    <property type="entry name" value="WD40/YVTN_repeat-like_dom_sf"/>
</dbReference>
<proteinExistence type="predicted"/>
<gene>
    <name evidence="6" type="ORF">KUCA_T00004067001</name>
</gene>
<reference evidence="6" key="2">
    <citation type="submission" date="2014-02" db="EMBL/GenBank/DDBJ databases">
        <title>Complete DNA sequence of /Kuraishia capsulata/ illustrates novel genomic features among budding yeasts (/Saccharomycotina/).</title>
        <authorList>
            <person name="Morales L."/>
            <person name="Noel B."/>
            <person name="Porcel B."/>
            <person name="Marcet-Houben M."/>
            <person name="Hullo M-F."/>
            <person name="Sacerdot C."/>
            <person name="Tekaia F."/>
            <person name="Leh-Louis V."/>
            <person name="Despons L."/>
            <person name="Khanna V."/>
            <person name="Aury J-M."/>
            <person name="Barbe V."/>
            <person name="Couloux A."/>
            <person name="Labadie K."/>
            <person name="Pelletier E."/>
            <person name="Souciet J-L."/>
            <person name="Boekhout T."/>
            <person name="Gabaldon T."/>
            <person name="Wincker P."/>
            <person name="Dujon B."/>
        </authorList>
    </citation>
    <scope>NUCLEOTIDE SEQUENCE</scope>
    <source>
        <strain evidence="6">CBS 1993</strain>
    </source>
</reference>
<keyword evidence="1" id="KW-0690">Ribosome biogenesis</keyword>
<protein>
    <submittedName>
        <fullName evidence="6">Uncharacterized protein</fullName>
    </submittedName>
</protein>
<feature type="compositionally biased region" description="Basic residues" evidence="5">
    <location>
        <begin position="375"/>
        <end position="389"/>
    </location>
</feature>
<keyword evidence="7" id="KW-1185">Reference proteome</keyword>
<dbReference type="STRING" id="1382522.W6MNA4"/>
<dbReference type="SMART" id="SM00320">
    <property type="entry name" value="WD40"/>
    <property type="match status" value="5"/>
</dbReference>
<dbReference type="GeneID" id="34521465"/>
<evidence type="ECO:0000256" key="1">
    <source>
        <dbReference type="ARBA" id="ARBA00022517"/>
    </source>
</evidence>
<evidence type="ECO:0000256" key="3">
    <source>
        <dbReference type="ARBA" id="ARBA00022737"/>
    </source>
</evidence>
<dbReference type="InterPro" id="IPR051959">
    <property type="entry name" value="PAK1-Kinase_Regulator"/>
</dbReference>
<dbReference type="AlphaFoldDB" id="W6MNA4"/>
<dbReference type="PROSITE" id="PS00678">
    <property type="entry name" value="WD_REPEATS_1"/>
    <property type="match status" value="2"/>
</dbReference>
<dbReference type="OrthoDB" id="308449at2759"/>
<dbReference type="PRINTS" id="PR00320">
    <property type="entry name" value="GPROTEINBRPT"/>
</dbReference>
<dbReference type="InterPro" id="IPR020472">
    <property type="entry name" value="WD40_PAC1"/>
</dbReference>
<keyword evidence="3" id="KW-0677">Repeat</keyword>
<feature type="repeat" description="WD" evidence="4">
    <location>
        <begin position="278"/>
        <end position="321"/>
    </location>
</feature>
<feature type="compositionally biased region" description="Basic and acidic residues" evidence="5">
    <location>
        <begin position="350"/>
        <end position="374"/>
    </location>
</feature>
<dbReference type="InterPro" id="IPR019775">
    <property type="entry name" value="WD40_repeat_CS"/>
</dbReference>
<organism evidence="6 7">
    <name type="scientific">Kuraishia capsulata CBS 1993</name>
    <dbReference type="NCBI Taxonomy" id="1382522"/>
    <lineage>
        <taxon>Eukaryota</taxon>
        <taxon>Fungi</taxon>
        <taxon>Dikarya</taxon>
        <taxon>Ascomycota</taxon>
        <taxon>Saccharomycotina</taxon>
        <taxon>Pichiomycetes</taxon>
        <taxon>Pichiales</taxon>
        <taxon>Pichiaceae</taxon>
        <taxon>Kuraishia</taxon>
    </lineage>
</organism>
<dbReference type="Gene3D" id="2.130.10.10">
    <property type="entry name" value="YVTN repeat-like/Quinoprotein amine dehydrogenase"/>
    <property type="match status" value="2"/>
</dbReference>
<dbReference type="SUPFAM" id="SSF50978">
    <property type="entry name" value="WD40 repeat-like"/>
    <property type="match status" value="1"/>
</dbReference>
<dbReference type="Proteomes" id="UP000019384">
    <property type="component" value="Unassembled WGS sequence"/>
</dbReference>
<dbReference type="EMBL" id="HG793129">
    <property type="protein sequence ID" value="CDK28086.1"/>
    <property type="molecule type" value="Genomic_DNA"/>
</dbReference>
<evidence type="ECO:0000256" key="4">
    <source>
        <dbReference type="PROSITE-ProRule" id="PRU00221"/>
    </source>
</evidence>
<evidence type="ECO:0000256" key="5">
    <source>
        <dbReference type="SAM" id="MobiDB-lite"/>
    </source>
</evidence>
<dbReference type="GO" id="GO:0042254">
    <property type="term" value="P:ribosome biogenesis"/>
    <property type="evidence" value="ECO:0007669"/>
    <property type="project" value="UniProtKB-KW"/>
</dbReference>
<accession>W6MNA4</accession>
<feature type="repeat" description="WD" evidence="4">
    <location>
        <begin position="143"/>
        <end position="184"/>
    </location>
</feature>
<dbReference type="PANTHER" id="PTHR44675:SF1">
    <property type="entry name" value="P21-ACTIVATED PROTEIN KINASE-INTERACTING PROTEIN 1"/>
    <property type="match status" value="1"/>
</dbReference>
<evidence type="ECO:0000256" key="2">
    <source>
        <dbReference type="ARBA" id="ARBA00022574"/>
    </source>
</evidence>
<dbReference type="InterPro" id="IPR001680">
    <property type="entry name" value="WD40_rpt"/>
</dbReference>
<reference evidence="6" key="1">
    <citation type="submission" date="2013-12" db="EMBL/GenBank/DDBJ databases">
        <authorList>
            <person name="Genoscope - CEA"/>
        </authorList>
    </citation>
    <scope>NUCLEOTIDE SEQUENCE</scope>
    <source>
        <strain evidence="6">CBS 1993</strain>
    </source>
</reference>
<feature type="region of interest" description="Disordered" evidence="5">
    <location>
        <begin position="350"/>
        <end position="397"/>
    </location>
</feature>
<dbReference type="HOGENOM" id="CLU_031466_2_0_1"/>
<feature type="repeat" description="WD" evidence="4">
    <location>
        <begin position="42"/>
        <end position="81"/>
    </location>
</feature>
<dbReference type="Pfam" id="PF00400">
    <property type="entry name" value="WD40"/>
    <property type="match status" value="4"/>
</dbReference>
<sequence>MTEQVQFRIIVGSYEHNLLCLSLILPTGQNTSEAVFQPIFHFQAHSLSIKAIDVAKRYLVTGSNDEHIKIYDLQKRKELGTLLEHNGTITVLRFSKENRGLEKEEEDSEKRVVHKDGKWLLSASEDGRIVIWGTKDWEKFGVLKGHTKRINDLSIHPTGRIAVSVSDDMTVRLWNLMTAKKASVLKLKGRDTLGQAGEFVRFSADGEHFVVGLLNKIFFYETRQAKILKTFNFTKSLMRMDLEVVNGIEYLITAHNDGTVQFFKFAIDDLKEEPDFKLQGHATRVKDFSIYHSGNNSYLVSVSSDGKIVVWDLQTKEQVAVYDSGERLNVCCVVEESVEKPETMRKLVEQADTNYSEHESDYESDGERLKEMMKSKKSKKSKKGKKKRDKQITVEIK</sequence>
<keyword evidence="2 4" id="KW-0853">WD repeat</keyword>
<evidence type="ECO:0000313" key="7">
    <source>
        <dbReference type="Proteomes" id="UP000019384"/>
    </source>
</evidence>
<dbReference type="PROSITE" id="PS50082">
    <property type="entry name" value="WD_REPEATS_2"/>
    <property type="match status" value="3"/>
</dbReference>